<keyword evidence="5" id="KW-0808">Transferase</keyword>
<accession>A0A378XET2</accession>
<dbReference type="NCBIfam" id="TIGR02824">
    <property type="entry name" value="quinone_pig3"/>
    <property type="match status" value="1"/>
</dbReference>
<protein>
    <submittedName>
        <fullName evidence="5">Beta-ketoacyl-acyl-carrier-protein synthase I</fullName>
        <ecNumber evidence="5">2.3.1.41</ecNumber>
    </submittedName>
    <submittedName>
        <fullName evidence="4">NAD(P)H-quinone oxidoreductase</fullName>
    </submittedName>
</protein>
<dbReference type="Proteomes" id="UP000254603">
    <property type="component" value="Unassembled WGS sequence"/>
</dbReference>
<reference evidence="4 7" key="2">
    <citation type="submission" date="2020-12" db="EMBL/GenBank/DDBJ databases">
        <title>FDA dAtabase for Regulatory Grade micrObial Sequences (FDA-ARGOS): Supporting development and validation of Infectious Disease Dx tests.</title>
        <authorList>
            <person name="Sproer C."/>
            <person name="Gronow S."/>
            <person name="Severitt S."/>
            <person name="Schroder I."/>
            <person name="Tallon L."/>
            <person name="Sadzewicz L."/>
            <person name="Zhao X."/>
            <person name="Boylan J."/>
            <person name="Ott S."/>
            <person name="Bowen H."/>
            <person name="Vavikolanu K."/>
            <person name="Mehta A."/>
            <person name="Aluvathingal J."/>
            <person name="Nadendla S."/>
            <person name="Lowell S."/>
            <person name="Myers T."/>
            <person name="Yan Y."/>
            <person name="Sichtig H."/>
        </authorList>
    </citation>
    <scope>NUCLEOTIDE SEQUENCE [LARGE SCALE GENOMIC DNA]</scope>
    <source>
        <strain evidence="4 7">FDAARGOS_872</strain>
    </source>
</reference>
<dbReference type="Pfam" id="PF00107">
    <property type="entry name" value="ADH_zinc_N"/>
    <property type="match status" value="1"/>
</dbReference>
<dbReference type="SUPFAM" id="SSF51735">
    <property type="entry name" value="NAD(P)-binding Rossmann-fold domains"/>
    <property type="match status" value="1"/>
</dbReference>
<dbReference type="Gene3D" id="3.40.50.720">
    <property type="entry name" value="NAD(P)-binding Rossmann-like Domain"/>
    <property type="match status" value="1"/>
</dbReference>
<proteinExistence type="predicted"/>
<organism evidence="5 6">
    <name type="scientific">Oligella ureolytica</name>
    <dbReference type="NCBI Taxonomy" id="90244"/>
    <lineage>
        <taxon>Bacteria</taxon>
        <taxon>Pseudomonadati</taxon>
        <taxon>Pseudomonadota</taxon>
        <taxon>Betaproteobacteria</taxon>
        <taxon>Burkholderiales</taxon>
        <taxon>Alcaligenaceae</taxon>
        <taxon>Oligella</taxon>
    </lineage>
</organism>
<keyword evidence="5" id="KW-0012">Acyltransferase</keyword>
<dbReference type="InterPro" id="IPR020843">
    <property type="entry name" value="ER"/>
</dbReference>
<dbReference type="GO" id="GO:0070402">
    <property type="term" value="F:NADPH binding"/>
    <property type="evidence" value="ECO:0007669"/>
    <property type="project" value="TreeGrafter"/>
</dbReference>
<evidence type="ECO:0000259" key="3">
    <source>
        <dbReference type="SMART" id="SM00829"/>
    </source>
</evidence>
<keyword evidence="2" id="KW-0560">Oxidoreductase</keyword>
<dbReference type="OrthoDB" id="9780520at2"/>
<dbReference type="AlphaFoldDB" id="A0A378XET2"/>
<reference evidence="5 6" key="1">
    <citation type="submission" date="2018-06" db="EMBL/GenBank/DDBJ databases">
        <authorList>
            <consortium name="Pathogen Informatics"/>
            <person name="Doyle S."/>
        </authorList>
    </citation>
    <scope>NUCLEOTIDE SEQUENCE [LARGE SCALE GENOMIC DNA]</scope>
    <source>
        <strain evidence="5 6">NCTC11997</strain>
    </source>
</reference>
<feature type="domain" description="Enoyl reductase (ER)" evidence="3">
    <location>
        <begin position="10"/>
        <end position="323"/>
    </location>
</feature>
<dbReference type="Proteomes" id="UP000594903">
    <property type="component" value="Chromosome"/>
</dbReference>
<dbReference type="PANTHER" id="PTHR48106:SF8">
    <property type="entry name" value="OS02G0805600 PROTEIN"/>
    <property type="match status" value="1"/>
</dbReference>
<dbReference type="GO" id="GO:0016651">
    <property type="term" value="F:oxidoreductase activity, acting on NAD(P)H"/>
    <property type="evidence" value="ECO:0007669"/>
    <property type="project" value="TreeGrafter"/>
</dbReference>
<evidence type="ECO:0000313" key="7">
    <source>
        <dbReference type="Proteomes" id="UP000594903"/>
    </source>
</evidence>
<dbReference type="STRING" id="1122619.GCA_000373745_01553"/>
<evidence type="ECO:0000256" key="1">
    <source>
        <dbReference type="ARBA" id="ARBA00022857"/>
    </source>
</evidence>
<dbReference type="EC" id="2.3.1.41" evidence="5"/>
<dbReference type="InterPro" id="IPR014189">
    <property type="entry name" value="Quinone_OxRdtase_PIG3"/>
</dbReference>
<dbReference type="RefSeq" id="WP_018574727.1">
    <property type="nucleotide sequence ID" value="NZ_CP065725.1"/>
</dbReference>
<evidence type="ECO:0000313" key="6">
    <source>
        <dbReference type="Proteomes" id="UP000254603"/>
    </source>
</evidence>
<evidence type="ECO:0000313" key="5">
    <source>
        <dbReference type="EMBL" id="SUA51576.1"/>
    </source>
</evidence>
<sequence>MKAIEIQGAGGPEVLHIVEREKPALKAGEVLVRVKAAGINRPDVAQREGSYPPPAGASDLPGLEVAGVIVEGDVSGTEHSIGDEVCALTPGGGYAEYVAVQASHCLPIPKGLNMVEAAGLPETYFTVWINLFDRVGLFEGETLLVHGGASGIGTTAIQIAKAMGHTVYATAGSDERVAAIEALGCDKGINYKTQDFVEEIKALTNKRGVDVILDMVAGDYVSKNIASLAEDGRLSMIAIMGGRMGELDAARIVFKRLTVTGSSLRPRSDEYKAKIARALEDNVWPLIESGAIKPVVHAVFDYTDIQKAHEMMDAGEQIGKIIITFPDNE</sequence>
<dbReference type="EMBL" id="UGSB01000001">
    <property type="protein sequence ID" value="SUA51576.1"/>
    <property type="molecule type" value="Genomic_DNA"/>
</dbReference>
<dbReference type="GO" id="GO:0004315">
    <property type="term" value="F:3-oxoacyl-[acyl-carrier-protein] synthase activity"/>
    <property type="evidence" value="ECO:0007669"/>
    <property type="project" value="UniProtKB-EC"/>
</dbReference>
<dbReference type="InterPro" id="IPR011032">
    <property type="entry name" value="GroES-like_sf"/>
</dbReference>
<dbReference type="PANTHER" id="PTHR48106">
    <property type="entry name" value="QUINONE OXIDOREDUCTASE PIG3-RELATED"/>
    <property type="match status" value="1"/>
</dbReference>
<evidence type="ECO:0000256" key="2">
    <source>
        <dbReference type="ARBA" id="ARBA00023002"/>
    </source>
</evidence>
<dbReference type="Pfam" id="PF08240">
    <property type="entry name" value="ADH_N"/>
    <property type="match status" value="1"/>
</dbReference>
<dbReference type="SUPFAM" id="SSF50129">
    <property type="entry name" value="GroES-like"/>
    <property type="match status" value="1"/>
</dbReference>
<dbReference type="Gene3D" id="3.90.180.10">
    <property type="entry name" value="Medium-chain alcohol dehydrogenases, catalytic domain"/>
    <property type="match status" value="1"/>
</dbReference>
<evidence type="ECO:0000313" key="4">
    <source>
        <dbReference type="EMBL" id="QPT40589.1"/>
    </source>
</evidence>
<dbReference type="InterPro" id="IPR013154">
    <property type="entry name" value="ADH-like_N"/>
</dbReference>
<dbReference type="SMART" id="SM00829">
    <property type="entry name" value="PKS_ER"/>
    <property type="match status" value="1"/>
</dbReference>
<dbReference type="InterPro" id="IPR036291">
    <property type="entry name" value="NAD(P)-bd_dom_sf"/>
</dbReference>
<gene>
    <name evidence="5" type="primary">ppsC</name>
    <name evidence="4" type="ORF">I6G29_03110</name>
    <name evidence="5" type="ORF">NCTC11997_00672</name>
</gene>
<dbReference type="EMBL" id="CP065725">
    <property type="protein sequence ID" value="QPT40589.1"/>
    <property type="molecule type" value="Genomic_DNA"/>
</dbReference>
<dbReference type="CDD" id="cd05276">
    <property type="entry name" value="p53_inducible_oxidoreductase"/>
    <property type="match status" value="1"/>
</dbReference>
<dbReference type="InterPro" id="IPR013149">
    <property type="entry name" value="ADH-like_C"/>
</dbReference>
<name>A0A378XET2_9BURK</name>
<keyword evidence="1" id="KW-0521">NADP</keyword>
<keyword evidence="7" id="KW-1185">Reference proteome</keyword>